<keyword evidence="3" id="KW-1185">Reference proteome</keyword>
<evidence type="ECO:0000313" key="2">
    <source>
        <dbReference type="EMBL" id="SMC29205.1"/>
    </source>
</evidence>
<proteinExistence type="predicted"/>
<name>A0A1W1XZA0_9NEIS</name>
<feature type="compositionally biased region" description="Basic and acidic residues" evidence="1">
    <location>
        <begin position="42"/>
        <end position="83"/>
    </location>
</feature>
<dbReference type="AlphaFoldDB" id="A0A1W1XZA0"/>
<feature type="region of interest" description="Disordered" evidence="1">
    <location>
        <begin position="21"/>
        <end position="93"/>
    </location>
</feature>
<gene>
    <name evidence="2" type="ORF">SAMN02745857_03677</name>
</gene>
<dbReference type="STRING" id="1121001.SAMN02745857_03677"/>
<evidence type="ECO:0000313" key="3">
    <source>
        <dbReference type="Proteomes" id="UP000192761"/>
    </source>
</evidence>
<protein>
    <submittedName>
        <fullName evidence="2">Uncharacterized protein</fullName>
    </submittedName>
</protein>
<dbReference type="Proteomes" id="UP000192761">
    <property type="component" value="Unassembled WGS sequence"/>
</dbReference>
<dbReference type="RefSeq" id="WP_084092618.1">
    <property type="nucleotide sequence ID" value="NZ_FWXD01000031.1"/>
</dbReference>
<organism evidence="2 3">
    <name type="scientific">Andreprevotia lacus DSM 23236</name>
    <dbReference type="NCBI Taxonomy" id="1121001"/>
    <lineage>
        <taxon>Bacteria</taxon>
        <taxon>Pseudomonadati</taxon>
        <taxon>Pseudomonadota</taxon>
        <taxon>Betaproteobacteria</taxon>
        <taxon>Neisseriales</taxon>
        <taxon>Chitinibacteraceae</taxon>
        <taxon>Andreprevotia</taxon>
    </lineage>
</organism>
<sequence length="93" mass="10609">MKVPELLRVGAASFVAAVLPSGEGEARRQHAPPELPVAEWDGSERRVGDERRQGERRAYRRPTRFDTRARHERRREGRRHDDTAPEGVLSVKA</sequence>
<dbReference type="EMBL" id="FWXD01000031">
    <property type="protein sequence ID" value="SMC29205.1"/>
    <property type="molecule type" value="Genomic_DNA"/>
</dbReference>
<evidence type="ECO:0000256" key="1">
    <source>
        <dbReference type="SAM" id="MobiDB-lite"/>
    </source>
</evidence>
<reference evidence="2 3" key="1">
    <citation type="submission" date="2017-04" db="EMBL/GenBank/DDBJ databases">
        <authorList>
            <person name="Afonso C.L."/>
            <person name="Miller P.J."/>
            <person name="Scott M.A."/>
            <person name="Spackman E."/>
            <person name="Goraichik I."/>
            <person name="Dimitrov K.M."/>
            <person name="Suarez D.L."/>
            <person name="Swayne D.E."/>
        </authorList>
    </citation>
    <scope>NUCLEOTIDE SEQUENCE [LARGE SCALE GENOMIC DNA]</scope>
    <source>
        <strain evidence="2 3">DSM 23236</strain>
    </source>
</reference>
<accession>A0A1W1XZA0</accession>